<sequence length="251" mass="25296">MSRFTHLPILPTPGLTDPRFTRLRFMTADAGAAGTAGASDASATDAASAVDSDATGTTDTTDAGTGDDAGSQADQGDDANSPWNDPAKAKAEIERLRRENGADRTNAKQTAAQEARDALAQDIGKALGLVKDDAPTDPAVLATKAQEATEAARAAQVELAVFKAAQTAGANPVALLDRNSFTKAIAGLDPTAADFDTKVAAAITAATTADPTLRAQAAGASSVDHAGGSGEKTVRTPKSLTDAVASRYGTA</sequence>
<reference evidence="2 3" key="1">
    <citation type="submission" date="2023-07" db="EMBL/GenBank/DDBJ databases">
        <title>Sequencing the genomes of 1000 actinobacteria strains.</title>
        <authorList>
            <person name="Klenk H.-P."/>
        </authorList>
    </citation>
    <scope>NUCLEOTIDE SEQUENCE [LARGE SCALE GENOMIC DNA]</scope>
    <source>
        <strain evidence="2 3">DSM 45554</strain>
    </source>
</reference>
<protein>
    <recommendedName>
        <fullName evidence="4">Minor structural protein GP20</fullName>
    </recommendedName>
</protein>
<feature type="region of interest" description="Disordered" evidence="1">
    <location>
        <begin position="31"/>
        <end position="116"/>
    </location>
</feature>
<dbReference type="InterPro" id="IPR006311">
    <property type="entry name" value="TAT_signal"/>
</dbReference>
<evidence type="ECO:0008006" key="4">
    <source>
        <dbReference type="Google" id="ProtNLM"/>
    </source>
</evidence>
<comment type="caution">
    <text evidence="2">The sequence shown here is derived from an EMBL/GenBank/DDBJ whole genome shotgun (WGS) entry which is preliminary data.</text>
</comment>
<organism evidence="2 3">
    <name type="scientific">Promicromonospora iranensis</name>
    <dbReference type="NCBI Taxonomy" id="1105144"/>
    <lineage>
        <taxon>Bacteria</taxon>
        <taxon>Bacillati</taxon>
        <taxon>Actinomycetota</taxon>
        <taxon>Actinomycetes</taxon>
        <taxon>Micrococcales</taxon>
        <taxon>Promicromonosporaceae</taxon>
        <taxon>Promicromonospora</taxon>
    </lineage>
</organism>
<feature type="region of interest" description="Disordered" evidence="1">
    <location>
        <begin position="215"/>
        <end position="251"/>
    </location>
</feature>
<feature type="compositionally biased region" description="Basic and acidic residues" evidence="1">
    <location>
        <begin position="87"/>
        <end position="106"/>
    </location>
</feature>
<evidence type="ECO:0000313" key="2">
    <source>
        <dbReference type="EMBL" id="MDR7385218.1"/>
    </source>
</evidence>
<dbReference type="RefSeq" id="WP_274997245.1">
    <property type="nucleotide sequence ID" value="NZ_JAJQQP010000015.1"/>
</dbReference>
<keyword evidence="3" id="KW-1185">Reference proteome</keyword>
<feature type="compositionally biased region" description="Low complexity" evidence="1">
    <location>
        <begin position="31"/>
        <end position="74"/>
    </location>
</feature>
<evidence type="ECO:0000256" key="1">
    <source>
        <dbReference type="SAM" id="MobiDB-lite"/>
    </source>
</evidence>
<dbReference type="PROSITE" id="PS51318">
    <property type="entry name" value="TAT"/>
    <property type="match status" value="1"/>
</dbReference>
<proteinExistence type="predicted"/>
<evidence type="ECO:0000313" key="3">
    <source>
        <dbReference type="Proteomes" id="UP001183585"/>
    </source>
</evidence>
<dbReference type="EMBL" id="JAVDYE010000001">
    <property type="protein sequence ID" value="MDR7385218.1"/>
    <property type="molecule type" value="Genomic_DNA"/>
</dbReference>
<name>A0ABU2CV43_9MICO</name>
<gene>
    <name evidence="2" type="ORF">J2S48_004733</name>
</gene>
<dbReference type="Proteomes" id="UP001183585">
    <property type="component" value="Unassembled WGS sequence"/>
</dbReference>
<accession>A0ABU2CV43</accession>